<dbReference type="AlphaFoldDB" id="A0A6A6VBX6"/>
<dbReference type="Proteomes" id="UP000799440">
    <property type="component" value="Unassembled WGS sequence"/>
</dbReference>
<sequence>MALDLNTVSFVGGAIKLAWEIYNKGFRKETSSPQRYIEFGSALHGLYTNLKTIQTIVTKANNDLESERIGQFGPSSYDIAPLAEIIGDFKLTLNECRDLLNDESKFSQKNGVITNIIYNIDVDPYVVSLTERLAFHSNKISLVLDPFKIHLQSTLRDLQKETHQDMAEIIHELRQLVVTGLDLKNAAVSPAPPRDVEVPPVISERFVVACGLCGRSPEGETRLCADFPLKDGLEAFFYHFNGLSQAFDSMSYLRLLKSIWIMDRIRESNEWVKVQRSNPGGLYDRCIREMDRRLREECSRVMPAQIPLPELLLQLPEETFSIWPPVTPHNSPAIVSHLGVLLDLPVQPDPKSHTLRIVRNIDGTLGLEDTTMTTMEHSTGTLSSERRIQTLNIDPKSAYFVPIYAMPSETGASSAAPTVKLQSSRDGVNGLTPTLESLDDLYRLQHLVTGFKCVKQRSGITIASLADGQQFPSIQVQGKKSKKMKNELYEFGHLQLWQKVPFEAGLTPSTSNEKPDKRASGVSYAPTTQRSIGSSMSFSTVGTRSTAHARQVSFGLSGTGIQFNAPQPPCLVLFLKEREGGLLSFLVVELDELTHINPLSCACASSKKPCTVSVLERSRKPLLARRFYAREGLNSWNLAALGEYWPTANNGAVQVQNMYWLKINFRHESERVKFTKNIESLVKMFTFRMEDYRKDLSNIRGTHIISRRGW</sequence>
<proteinExistence type="predicted"/>
<feature type="region of interest" description="Disordered" evidence="1">
    <location>
        <begin position="507"/>
        <end position="528"/>
    </location>
</feature>
<evidence type="ECO:0000256" key="1">
    <source>
        <dbReference type="SAM" id="MobiDB-lite"/>
    </source>
</evidence>
<dbReference type="EMBL" id="MU006573">
    <property type="protein sequence ID" value="KAF2747234.1"/>
    <property type="molecule type" value="Genomic_DNA"/>
</dbReference>
<name>A0A6A6VBX6_9PLEO</name>
<organism evidence="2 3">
    <name type="scientific">Sporormia fimetaria CBS 119925</name>
    <dbReference type="NCBI Taxonomy" id="1340428"/>
    <lineage>
        <taxon>Eukaryota</taxon>
        <taxon>Fungi</taxon>
        <taxon>Dikarya</taxon>
        <taxon>Ascomycota</taxon>
        <taxon>Pezizomycotina</taxon>
        <taxon>Dothideomycetes</taxon>
        <taxon>Pleosporomycetidae</taxon>
        <taxon>Pleosporales</taxon>
        <taxon>Sporormiaceae</taxon>
        <taxon>Sporormia</taxon>
    </lineage>
</organism>
<evidence type="ECO:0000313" key="3">
    <source>
        <dbReference type="Proteomes" id="UP000799440"/>
    </source>
</evidence>
<reference evidence="2" key="1">
    <citation type="journal article" date="2020" name="Stud. Mycol.">
        <title>101 Dothideomycetes genomes: a test case for predicting lifestyles and emergence of pathogens.</title>
        <authorList>
            <person name="Haridas S."/>
            <person name="Albert R."/>
            <person name="Binder M."/>
            <person name="Bloem J."/>
            <person name="Labutti K."/>
            <person name="Salamov A."/>
            <person name="Andreopoulos B."/>
            <person name="Baker S."/>
            <person name="Barry K."/>
            <person name="Bills G."/>
            <person name="Bluhm B."/>
            <person name="Cannon C."/>
            <person name="Castanera R."/>
            <person name="Culley D."/>
            <person name="Daum C."/>
            <person name="Ezra D."/>
            <person name="Gonzalez J."/>
            <person name="Henrissat B."/>
            <person name="Kuo A."/>
            <person name="Liang C."/>
            <person name="Lipzen A."/>
            <person name="Lutzoni F."/>
            <person name="Magnuson J."/>
            <person name="Mondo S."/>
            <person name="Nolan M."/>
            <person name="Ohm R."/>
            <person name="Pangilinan J."/>
            <person name="Park H.-J."/>
            <person name="Ramirez L."/>
            <person name="Alfaro M."/>
            <person name="Sun H."/>
            <person name="Tritt A."/>
            <person name="Yoshinaga Y."/>
            <person name="Zwiers L.-H."/>
            <person name="Turgeon B."/>
            <person name="Goodwin S."/>
            <person name="Spatafora J."/>
            <person name="Crous P."/>
            <person name="Grigoriev I."/>
        </authorList>
    </citation>
    <scope>NUCLEOTIDE SEQUENCE</scope>
    <source>
        <strain evidence="2">CBS 119925</strain>
    </source>
</reference>
<dbReference type="OrthoDB" id="5400409at2759"/>
<evidence type="ECO:0000313" key="2">
    <source>
        <dbReference type="EMBL" id="KAF2747234.1"/>
    </source>
</evidence>
<gene>
    <name evidence="2" type="ORF">M011DRAFT_51959</name>
</gene>
<accession>A0A6A6VBX6</accession>
<keyword evidence="3" id="KW-1185">Reference proteome</keyword>
<protein>
    <submittedName>
        <fullName evidence="2">Uncharacterized protein</fullName>
    </submittedName>
</protein>